<keyword evidence="11" id="KW-1185">Reference proteome</keyword>
<dbReference type="HOGENOM" id="CLU_005738_8_0_1"/>
<keyword evidence="5" id="KW-0325">Glycoprotein</keyword>
<dbReference type="Proteomes" id="UP000032180">
    <property type="component" value="Chromosome 5"/>
</dbReference>
<feature type="chain" id="PRO_5002348747" description="Peptidase A1 domain-containing protein" evidence="8">
    <location>
        <begin position="24"/>
        <end position="474"/>
    </location>
</feature>
<dbReference type="AlphaFoldDB" id="A0A0D9WJK2"/>
<dbReference type="CDD" id="cd05476">
    <property type="entry name" value="pepsin_A_like_plant"/>
    <property type="match status" value="1"/>
</dbReference>
<evidence type="ECO:0000256" key="1">
    <source>
        <dbReference type="ARBA" id="ARBA00007447"/>
    </source>
</evidence>
<reference evidence="10" key="3">
    <citation type="submission" date="2015-04" db="UniProtKB">
        <authorList>
            <consortium name="EnsemblPlants"/>
        </authorList>
    </citation>
    <scope>IDENTIFICATION</scope>
</reference>
<dbReference type="InterPro" id="IPR021109">
    <property type="entry name" value="Peptidase_aspartic_dom_sf"/>
</dbReference>
<feature type="signal peptide" evidence="8">
    <location>
        <begin position="1"/>
        <end position="23"/>
    </location>
</feature>
<organism evidence="10 11">
    <name type="scientific">Leersia perrieri</name>
    <dbReference type="NCBI Taxonomy" id="77586"/>
    <lineage>
        <taxon>Eukaryota</taxon>
        <taxon>Viridiplantae</taxon>
        <taxon>Streptophyta</taxon>
        <taxon>Embryophyta</taxon>
        <taxon>Tracheophyta</taxon>
        <taxon>Spermatophyta</taxon>
        <taxon>Magnoliopsida</taxon>
        <taxon>Liliopsida</taxon>
        <taxon>Poales</taxon>
        <taxon>Poaceae</taxon>
        <taxon>BOP clade</taxon>
        <taxon>Oryzoideae</taxon>
        <taxon>Oryzeae</taxon>
        <taxon>Oryzinae</taxon>
        <taxon>Leersia</taxon>
    </lineage>
</organism>
<reference evidence="10 11" key="1">
    <citation type="submission" date="2012-08" db="EMBL/GenBank/DDBJ databases">
        <title>Oryza genome evolution.</title>
        <authorList>
            <person name="Wing R.A."/>
        </authorList>
    </citation>
    <scope>NUCLEOTIDE SEQUENCE</scope>
</reference>
<dbReference type="FunFam" id="2.40.70.10:FF:000033">
    <property type="entry name" value="Aspartyl protease family protein"/>
    <property type="match status" value="1"/>
</dbReference>
<evidence type="ECO:0000256" key="2">
    <source>
        <dbReference type="ARBA" id="ARBA00022670"/>
    </source>
</evidence>
<dbReference type="PANTHER" id="PTHR47967:SF44">
    <property type="entry name" value="OS05G0557100 PROTEIN"/>
    <property type="match status" value="1"/>
</dbReference>
<dbReference type="SUPFAM" id="SSF50630">
    <property type="entry name" value="Acid proteases"/>
    <property type="match status" value="1"/>
</dbReference>
<evidence type="ECO:0000313" key="10">
    <source>
        <dbReference type="EnsemblPlants" id="LPERR05G21040.1"/>
    </source>
</evidence>
<proteinExistence type="inferred from homology"/>
<dbReference type="InterPro" id="IPR051708">
    <property type="entry name" value="Plant_Aspart_Prot_A1"/>
</dbReference>
<dbReference type="EnsemblPlants" id="LPERR05G21040.1">
    <property type="protein sequence ID" value="LPERR05G21040.1"/>
    <property type="gene ID" value="LPERR05G21040"/>
</dbReference>
<dbReference type="GO" id="GO:0006508">
    <property type="term" value="P:proteolysis"/>
    <property type="evidence" value="ECO:0007669"/>
    <property type="project" value="UniProtKB-KW"/>
</dbReference>
<dbReference type="GO" id="GO:0004190">
    <property type="term" value="F:aspartic-type endopeptidase activity"/>
    <property type="evidence" value="ECO:0007669"/>
    <property type="project" value="UniProtKB-KW"/>
</dbReference>
<evidence type="ECO:0000256" key="5">
    <source>
        <dbReference type="ARBA" id="ARBA00023180"/>
    </source>
</evidence>
<dbReference type="Gene3D" id="2.40.70.10">
    <property type="entry name" value="Acid Proteases"/>
    <property type="match status" value="2"/>
</dbReference>
<dbReference type="InterPro" id="IPR033121">
    <property type="entry name" value="PEPTIDASE_A1"/>
</dbReference>
<dbReference type="STRING" id="77586.A0A0D9WJK2"/>
<dbReference type="InterPro" id="IPR032799">
    <property type="entry name" value="TAXi_C"/>
</dbReference>
<dbReference type="PROSITE" id="PS51767">
    <property type="entry name" value="PEPTIDASE_A1"/>
    <property type="match status" value="1"/>
</dbReference>
<comment type="similarity">
    <text evidence="1 7">Belongs to the peptidase A1 family.</text>
</comment>
<dbReference type="PROSITE" id="PS00141">
    <property type="entry name" value="ASP_PROTEASE"/>
    <property type="match status" value="1"/>
</dbReference>
<keyword evidence="8" id="KW-0732">Signal</keyword>
<reference evidence="11" key="2">
    <citation type="submission" date="2013-12" db="EMBL/GenBank/DDBJ databases">
        <authorList>
            <person name="Yu Y."/>
            <person name="Lee S."/>
            <person name="de Baynast K."/>
            <person name="Wissotski M."/>
            <person name="Liu L."/>
            <person name="Talag J."/>
            <person name="Goicoechea J."/>
            <person name="Angelova A."/>
            <person name="Jetty R."/>
            <person name="Kudrna D."/>
            <person name="Golser W."/>
            <person name="Rivera L."/>
            <person name="Zhang J."/>
            <person name="Wing R."/>
        </authorList>
    </citation>
    <scope>NUCLEOTIDE SEQUENCE</scope>
</reference>
<dbReference type="FunFam" id="2.40.70.10:FF:000078">
    <property type="entry name" value="Eukaryotic aspartyl protease family protein"/>
    <property type="match status" value="1"/>
</dbReference>
<evidence type="ECO:0000256" key="3">
    <source>
        <dbReference type="ARBA" id="ARBA00022750"/>
    </source>
</evidence>
<evidence type="ECO:0000256" key="6">
    <source>
        <dbReference type="PIRSR" id="PIRSR601461-1"/>
    </source>
</evidence>
<dbReference type="PANTHER" id="PTHR47967">
    <property type="entry name" value="OS07G0603500 PROTEIN-RELATED"/>
    <property type="match status" value="1"/>
</dbReference>
<evidence type="ECO:0000256" key="4">
    <source>
        <dbReference type="ARBA" id="ARBA00022801"/>
    </source>
</evidence>
<dbReference type="PRINTS" id="PR00792">
    <property type="entry name" value="PEPSIN"/>
</dbReference>
<dbReference type="Gramene" id="LPERR05G21040.1">
    <property type="protein sequence ID" value="LPERR05G21040.1"/>
    <property type="gene ID" value="LPERR05G21040"/>
</dbReference>
<dbReference type="InterPro" id="IPR032861">
    <property type="entry name" value="TAXi_N"/>
</dbReference>
<evidence type="ECO:0000256" key="7">
    <source>
        <dbReference type="RuleBase" id="RU000454"/>
    </source>
</evidence>
<dbReference type="InterPro" id="IPR001969">
    <property type="entry name" value="Aspartic_peptidase_AS"/>
</dbReference>
<keyword evidence="3 7" id="KW-0064">Aspartyl protease</keyword>
<dbReference type="Pfam" id="PF14541">
    <property type="entry name" value="TAXi_C"/>
    <property type="match status" value="1"/>
</dbReference>
<sequence length="474" mass="50057">MASGKRLLMVVVVGFALAAAATAASGGRHGRGRSKSAARLQLVPAVPGASMAERARDDRHRHAYISARLAASRHRRRAAETARSPPVETSAFAMPLTSGAYTGTGQYFVRFRVGTPAQPFVLIADTGSDLTWVKCHGGAASSAPRVFRPSDSKTWAPIPCSSDTCKSTIPFSLANCSSSTSACSYDYRYNDDSAARGVVGTDSATVAISTGVAHGGGERKAKLQDVVLGCTTAYGGQGFEASDGVLSLGYSNISFASRAASRFGGRFSYCLVDHLSPRNATSYLTFGSSSSSPPSSQTSSSSSWRTPLVLDARVRPFYAVTVDSVSVDGEALEIPPEVWDVGSNGGTIIDSGTSLTVLASPAYKAVVAALSAKLDGLGLPRVTMDPFEYCYNWTGGDDRAVVPRLAVQFAGAARLEPPAKSYVIDAAPGVKCIGVQEGVWPGVSVIGNILQQEHLWEFDLNNRWLRFRQTRCTQ</sequence>
<accession>A0A0D9WJK2</accession>
<name>A0A0D9WJK2_9ORYZ</name>
<dbReference type="InterPro" id="IPR034161">
    <property type="entry name" value="Pepsin-like_plant"/>
</dbReference>
<evidence type="ECO:0000313" key="11">
    <source>
        <dbReference type="Proteomes" id="UP000032180"/>
    </source>
</evidence>
<dbReference type="eggNOG" id="KOG1339">
    <property type="taxonomic scope" value="Eukaryota"/>
</dbReference>
<feature type="domain" description="Peptidase A1" evidence="9">
    <location>
        <begin position="107"/>
        <end position="468"/>
    </location>
</feature>
<evidence type="ECO:0000259" key="9">
    <source>
        <dbReference type="PROSITE" id="PS51767"/>
    </source>
</evidence>
<dbReference type="Pfam" id="PF14543">
    <property type="entry name" value="TAXi_N"/>
    <property type="match status" value="1"/>
</dbReference>
<keyword evidence="4 7" id="KW-0378">Hydrolase</keyword>
<evidence type="ECO:0000256" key="8">
    <source>
        <dbReference type="SAM" id="SignalP"/>
    </source>
</evidence>
<protein>
    <recommendedName>
        <fullName evidence="9">Peptidase A1 domain-containing protein</fullName>
    </recommendedName>
</protein>
<dbReference type="InterPro" id="IPR001461">
    <property type="entry name" value="Aspartic_peptidase_A1"/>
</dbReference>
<keyword evidence="2 7" id="KW-0645">Protease</keyword>
<feature type="active site" evidence="6">
    <location>
        <position position="125"/>
    </location>
</feature>
<feature type="active site" evidence="6">
    <location>
        <position position="350"/>
    </location>
</feature>